<dbReference type="RefSeq" id="WP_296950526.1">
    <property type="nucleotide sequence ID" value="NZ_LT599021.1"/>
</dbReference>
<keyword evidence="3 7" id="KW-0732">Signal</keyword>
<evidence type="ECO:0000256" key="7">
    <source>
        <dbReference type="SAM" id="SignalP"/>
    </source>
</evidence>
<gene>
    <name evidence="9" type="ORF">KL86DYS2_12640</name>
</gene>
<feature type="domain" description="PpiC" evidence="8">
    <location>
        <begin position="233"/>
        <end position="338"/>
    </location>
</feature>
<sequence>MNKRRLIFFLITLHATFYLHAQQVDPVAIQIDGKTVLKSELEKAYRESNASRPDDEKESLADFVQSYIDFRLNIAEAKAQRVDTTGNYIRDLSAARVGMSRKYMQDTIYENDYLLKIYNRMQQNVEINHVLVPFEEKIIYPADTVVLYQKAIDLQRRLSKNGFAAEGYNKVLSSSTVLDYNRQNGYIGWVAPFMFNAKVEEVIYSLPANEVSMPVRCSDGYHIIQVLNKRPAVGSVDIEQVLFNFSRIPADLNQIDSVGKVAWREYRNMRTASDYQSLCDEFTRVMQMGEKGCHFGVLNLESRLSPTFIEAAFNLKKEGDVSEPVQSEYGFHIIRLLKKIPVPSYAGMKSSLKARILESDKSEEMTIERWKRMSQELGFNFNRVAYDRLNEIANKISPKDSSFLKNVDNNNDILFSFGDKKMYTVANFVEYIRLRQNLMDNKPTDAPETVVYTEAINNSLSTDVLKEYFNAYYSRCLTDYYYLSLPDREPEYKKRLDEISNGLLSFGVMNKNIWERAATDEKGLSEYFKKNKSKYSLGGTKYRGLIVYAKDEKALTVATSLSKSEKNRDVLIEKIRHTLNKDSLRVLMEPGIWAKGENPYVDNKVFEGKEVKAKMGYPYFIVLGDFVSKPIDYNDVRHAVESDYQAQLEQQWKADLRKKYKVEINNSVLNTIK</sequence>
<organism evidence="9">
    <name type="scientific">uncultured Dysgonomonas sp</name>
    <dbReference type="NCBI Taxonomy" id="206096"/>
    <lineage>
        <taxon>Bacteria</taxon>
        <taxon>Pseudomonadati</taxon>
        <taxon>Bacteroidota</taxon>
        <taxon>Bacteroidia</taxon>
        <taxon>Bacteroidales</taxon>
        <taxon>Dysgonomonadaceae</taxon>
        <taxon>Dysgonomonas</taxon>
        <taxon>environmental samples</taxon>
    </lineage>
</organism>
<comment type="catalytic activity">
    <reaction evidence="1">
        <text>[protein]-peptidylproline (omega=180) = [protein]-peptidylproline (omega=0)</text>
        <dbReference type="Rhea" id="RHEA:16237"/>
        <dbReference type="Rhea" id="RHEA-COMP:10747"/>
        <dbReference type="Rhea" id="RHEA-COMP:10748"/>
        <dbReference type="ChEBI" id="CHEBI:83833"/>
        <dbReference type="ChEBI" id="CHEBI:83834"/>
        <dbReference type="EC" id="5.2.1.8"/>
    </reaction>
</comment>
<evidence type="ECO:0000256" key="3">
    <source>
        <dbReference type="ARBA" id="ARBA00022729"/>
    </source>
</evidence>
<dbReference type="SUPFAM" id="SSF54534">
    <property type="entry name" value="FKBP-like"/>
    <property type="match status" value="2"/>
</dbReference>
<dbReference type="InterPro" id="IPR050245">
    <property type="entry name" value="PrsA_foldase"/>
</dbReference>
<keyword evidence="5 6" id="KW-0413">Isomerase</keyword>
<keyword evidence="4 6" id="KW-0697">Rotamase</keyword>
<dbReference type="PANTHER" id="PTHR47245:SF1">
    <property type="entry name" value="FOLDASE PROTEIN PRSA"/>
    <property type="match status" value="1"/>
</dbReference>
<feature type="signal peptide" evidence="7">
    <location>
        <begin position="1"/>
        <end position="21"/>
    </location>
</feature>
<dbReference type="Gene3D" id="3.10.50.40">
    <property type="match status" value="2"/>
</dbReference>
<evidence type="ECO:0000259" key="8">
    <source>
        <dbReference type="PROSITE" id="PS50198"/>
    </source>
</evidence>
<dbReference type="AlphaFoldDB" id="A0A212JYX9"/>
<evidence type="ECO:0000313" key="9">
    <source>
        <dbReference type="EMBL" id="SBW04596.1"/>
    </source>
</evidence>
<proteinExistence type="predicted"/>
<dbReference type="GO" id="GO:0003755">
    <property type="term" value="F:peptidyl-prolyl cis-trans isomerase activity"/>
    <property type="evidence" value="ECO:0007669"/>
    <property type="project" value="UniProtKB-KW"/>
</dbReference>
<dbReference type="InterPro" id="IPR046357">
    <property type="entry name" value="PPIase_dom_sf"/>
</dbReference>
<feature type="domain" description="PpiC" evidence="8">
    <location>
        <begin position="122"/>
        <end position="228"/>
    </location>
</feature>
<protein>
    <recommendedName>
        <fullName evidence="2">peptidylprolyl isomerase</fullName>
        <ecNumber evidence="2">5.2.1.8</ecNumber>
    </recommendedName>
</protein>
<dbReference type="PROSITE" id="PS50198">
    <property type="entry name" value="PPIC_PPIASE_2"/>
    <property type="match status" value="2"/>
</dbReference>
<dbReference type="EMBL" id="FLUL01000001">
    <property type="protein sequence ID" value="SBW04596.1"/>
    <property type="molecule type" value="Genomic_DNA"/>
</dbReference>
<evidence type="ECO:0000256" key="1">
    <source>
        <dbReference type="ARBA" id="ARBA00000971"/>
    </source>
</evidence>
<dbReference type="InterPro" id="IPR000297">
    <property type="entry name" value="PPIase_PpiC"/>
</dbReference>
<evidence type="ECO:0000256" key="2">
    <source>
        <dbReference type="ARBA" id="ARBA00013194"/>
    </source>
</evidence>
<accession>A0A212JYX9</accession>
<evidence type="ECO:0000256" key="4">
    <source>
        <dbReference type="ARBA" id="ARBA00023110"/>
    </source>
</evidence>
<feature type="chain" id="PRO_5012216896" description="peptidylprolyl isomerase" evidence="7">
    <location>
        <begin position="22"/>
        <end position="673"/>
    </location>
</feature>
<dbReference type="Pfam" id="PF00639">
    <property type="entry name" value="Rotamase"/>
    <property type="match status" value="2"/>
</dbReference>
<name>A0A212JYX9_9BACT</name>
<evidence type="ECO:0000256" key="5">
    <source>
        <dbReference type="ARBA" id="ARBA00023235"/>
    </source>
</evidence>
<evidence type="ECO:0000256" key="6">
    <source>
        <dbReference type="PROSITE-ProRule" id="PRU00278"/>
    </source>
</evidence>
<dbReference type="PANTHER" id="PTHR47245">
    <property type="entry name" value="PEPTIDYLPROLYL ISOMERASE"/>
    <property type="match status" value="1"/>
</dbReference>
<dbReference type="EC" id="5.2.1.8" evidence="2"/>
<reference evidence="9" key="1">
    <citation type="submission" date="2016-04" db="EMBL/GenBank/DDBJ databases">
        <authorList>
            <person name="Evans L.H."/>
            <person name="Alamgir A."/>
            <person name="Owens N."/>
            <person name="Weber N.D."/>
            <person name="Virtaneva K."/>
            <person name="Barbian K."/>
            <person name="Babar A."/>
            <person name="Rosenke K."/>
        </authorList>
    </citation>
    <scope>NUCLEOTIDE SEQUENCE</scope>
    <source>
        <strain evidence="9">86-2</strain>
    </source>
</reference>